<reference evidence="2 3" key="1">
    <citation type="submission" date="2019-12" db="EMBL/GenBank/DDBJ databases">
        <authorList>
            <person name="Li M."/>
        </authorList>
    </citation>
    <scope>NUCLEOTIDE SEQUENCE [LARGE SCALE GENOMIC DNA]</scope>
    <source>
        <strain evidence="2 3">GBMRC 2046</strain>
    </source>
</reference>
<dbReference type="InterPro" id="IPR008719">
    <property type="entry name" value="N2O_reductase_NosL"/>
</dbReference>
<accession>A0A7X3S6G0</accession>
<dbReference type="SUPFAM" id="SSF160387">
    <property type="entry name" value="NosL/MerB-like"/>
    <property type="match status" value="1"/>
</dbReference>
<gene>
    <name evidence="2" type="ORF">GR183_03345</name>
</gene>
<dbReference type="PANTHER" id="PTHR41247:SF1">
    <property type="entry name" value="HTH-TYPE TRANSCRIPTIONAL REPRESSOR YCNK"/>
    <property type="match status" value="1"/>
</dbReference>
<evidence type="ECO:0000313" key="2">
    <source>
        <dbReference type="EMBL" id="MXN63928.1"/>
    </source>
</evidence>
<sequence>MIRIHQIMCALVFGFLFFLLAACNEVEVAERPDPVTLTVEAAGHYCQMTVLDHDGPKAQIHLAGNPNPVWFTQVRDAVAFTRMPEEPKDWTAIYVNDMGTAESWSNPGIDNWVEARDAFFVIGSTKRGGMGAKETIPFRMEADALEFATEFGGAVVKLDDIPTDYVLAPMDETAMPDMPDMPEESAFDVSEAKR</sequence>
<comment type="caution">
    <text evidence="2">The sequence shown here is derived from an EMBL/GenBank/DDBJ whole genome shotgun (WGS) entry which is preliminary data.</text>
</comment>
<dbReference type="Gene3D" id="3.30.70.2050">
    <property type="match status" value="1"/>
</dbReference>
<dbReference type="Gene3D" id="3.30.70.2060">
    <property type="match status" value="1"/>
</dbReference>
<dbReference type="Pfam" id="PF05573">
    <property type="entry name" value="NosL"/>
    <property type="match status" value="1"/>
</dbReference>
<dbReference type="EMBL" id="WUMV01000001">
    <property type="protein sequence ID" value="MXN63928.1"/>
    <property type="molecule type" value="Genomic_DNA"/>
</dbReference>
<protein>
    <submittedName>
        <fullName evidence="2">Copper resistance protein CopZ</fullName>
    </submittedName>
</protein>
<feature type="region of interest" description="Disordered" evidence="1">
    <location>
        <begin position="174"/>
        <end position="194"/>
    </location>
</feature>
<dbReference type="Proteomes" id="UP000433101">
    <property type="component" value="Unassembled WGS sequence"/>
</dbReference>
<dbReference type="PANTHER" id="PTHR41247">
    <property type="entry name" value="HTH-TYPE TRANSCRIPTIONAL REPRESSOR YCNK"/>
    <property type="match status" value="1"/>
</dbReference>
<name>A0A7X3S6G0_9HYPH</name>
<evidence type="ECO:0000313" key="3">
    <source>
        <dbReference type="Proteomes" id="UP000433101"/>
    </source>
</evidence>
<organism evidence="2 3">
    <name type="scientific">Stappia sediminis</name>
    <dbReference type="NCBI Taxonomy" id="2692190"/>
    <lineage>
        <taxon>Bacteria</taxon>
        <taxon>Pseudomonadati</taxon>
        <taxon>Pseudomonadota</taxon>
        <taxon>Alphaproteobacteria</taxon>
        <taxon>Hyphomicrobiales</taxon>
        <taxon>Stappiaceae</taxon>
        <taxon>Stappia</taxon>
    </lineage>
</organism>
<dbReference type="AlphaFoldDB" id="A0A7X3S6G0"/>
<dbReference type="PROSITE" id="PS51257">
    <property type="entry name" value="PROKAR_LIPOPROTEIN"/>
    <property type="match status" value="1"/>
</dbReference>
<keyword evidence="3" id="KW-1185">Reference proteome</keyword>
<evidence type="ECO:0000256" key="1">
    <source>
        <dbReference type="SAM" id="MobiDB-lite"/>
    </source>
</evidence>
<proteinExistence type="predicted"/>
<dbReference type="RefSeq" id="WP_160774146.1">
    <property type="nucleotide sequence ID" value="NZ_WUMV01000001.1"/>
</dbReference>